<evidence type="ECO:0000259" key="5">
    <source>
        <dbReference type="PROSITE" id="PS50893"/>
    </source>
</evidence>
<keyword evidence="2" id="KW-0813">Transport</keyword>
<organism evidence="6 7">
    <name type="scientific">Marinicella pacifica</name>
    <dbReference type="NCBI Taxonomy" id="1171543"/>
    <lineage>
        <taxon>Bacteria</taxon>
        <taxon>Pseudomonadati</taxon>
        <taxon>Pseudomonadota</taxon>
        <taxon>Gammaproteobacteria</taxon>
        <taxon>Lysobacterales</taxon>
        <taxon>Marinicellaceae</taxon>
        <taxon>Marinicella</taxon>
    </lineage>
</organism>
<feature type="domain" description="ABC transporter" evidence="5">
    <location>
        <begin position="4"/>
        <end position="240"/>
    </location>
</feature>
<dbReference type="InterPro" id="IPR027417">
    <property type="entry name" value="P-loop_NTPase"/>
</dbReference>
<keyword evidence="3" id="KW-0547">Nucleotide-binding</keyword>
<comment type="caution">
    <text evidence="6">The sequence shown here is derived from an EMBL/GenBank/DDBJ whole genome shotgun (WGS) entry which is preliminary data.</text>
</comment>
<dbReference type="InterPro" id="IPR003593">
    <property type="entry name" value="AAA+_ATPase"/>
</dbReference>
<dbReference type="GO" id="GO:0016020">
    <property type="term" value="C:membrane"/>
    <property type="evidence" value="ECO:0007669"/>
    <property type="project" value="InterPro"/>
</dbReference>
<dbReference type="InterPro" id="IPR050683">
    <property type="entry name" value="Bact_Polysacc_Export_ATP-bd"/>
</dbReference>
<keyword evidence="7" id="KW-1185">Reference proteome</keyword>
<evidence type="ECO:0000256" key="1">
    <source>
        <dbReference type="ARBA" id="ARBA00005417"/>
    </source>
</evidence>
<dbReference type="PANTHER" id="PTHR46743">
    <property type="entry name" value="TEICHOIC ACIDS EXPORT ATP-BINDING PROTEIN TAGH"/>
    <property type="match status" value="1"/>
</dbReference>
<dbReference type="Proteomes" id="UP000605253">
    <property type="component" value="Unassembled WGS sequence"/>
</dbReference>
<dbReference type="SUPFAM" id="SSF52540">
    <property type="entry name" value="P-loop containing nucleoside triphosphate hydrolases"/>
    <property type="match status" value="1"/>
</dbReference>
<evidence type="ECO:0000256" key="4">
    <source>
        <dbReference type="ARBA" id="ARBA00022840"/>
    </source>
</evidence>
<dbReference type="AlphaFoldDB" id="A0A917CZ28"/>
<dbReference type="EMBL" id="BMEO01000018">
    <property type="protein sequence ID" value="GGG02710.1"/>
    <property type="molecule type" value="Genomic_DNA"/>
</dbReference>
<dbReference type="Pfam" id="PF00005">
    <property type="entry name" value="ABC_tran"/>
    <property type="match status" value="1"/>
</dbReference>
<dbReference type="InterPro" id="IPR015860">
    <property type="entry name" value="ABC_transpr_TagH-like"/>
</dbReference>
<dbReference type="CDD" id="cd03220">
    <property type="entry name" value="ABC_KpsT_Wzt"/>
    <property type="match status" value="1"/>
</dbReference>
<comment type="similarity">
    <text evidence="1">Belongs to the ABC transporter superfamily.</text>
</comment>
<proteinExistence type="inferred from homology"/>
<name>A0A917CZ28_9GAMM</name>
<keyword evidence="4 6" id="KW-0067">ATP-binding</keyword>
<reference evidence="6" key="1">
    <citation type="journal article" date="2014" name="Int. J. Syst. Evol. Microbiol.">
        <title>Complete genome sequence of Corynebacterium casei LMG S-19264T (=DSM 44701T), isolated from a smear-ripened cheese.</title>
        <authorList>
            <consortium name="US DOE Joint Genome Institute (JGI-PGF)"/>
            <person name="Walter F."/>
            <person name="Albersmeier A."/>
            <person name="Kalinowski J."/>
            <person name="Ruckert C."/>
        </authorList>
    </citation>
    <scope>NUCLEOTIDE SEQUENCE</scope>
    <source>
        <strain evidence="6">CGMCC 1.12181</strain>
    </source>
</reference>
<dbReference type="GO" id="GO:0005524">
    <property type="term" value="F:ATP binding"/>
    <property type="evidence" value="ECO:0007669"/>
    <property type="project" value="UniProtKB-KW"/>
</dbReference>
<dbReference type="InterPro" id="IPR003439">
    <property type="entry name" value="ABC_transporter-like_ATP-bd"/>
</dbReference>
<dbReference type="Gene3D" id="3.40.50.300">
    <property type="entry name" value="P-loop containing nucleotide triphosphate hydrolases"/>
    <property type="match status" value="1"/>
</dbReference>
<evidence type="ECO:0000256" key="3">
    <source>
        <dbReference type="ARBA" id="ARBA00022741"/>
    </source>
</evidence>
<evidence type="ECO:0000313" key="7">
    <source>
        <dbReference type="Proteomes" id="UP000605253"/>
    </source>
</evidence>
<gene>
    <name evidence="6" type="ORF">GCM10011365_24880</name>
</gene>
<evidence type="ECO:0000313" key="6">
    <source>
        <dbReference type="EMBL" id="GGG02710.1"/>
    </source>
</evidence>
<accession>A0A917CZ28</accession>
<dbReference type="GO" id="GO:0016887">
    <property type="term" value="F:ATP hydrolysis activity"/>
    <property type="evidence" value="ECO:0007669"/>
    <property type="project" value="InterPro"/>
</dbReference>
<sequence>MTRIRLKNVNFSYRYFPSISGGLLRSNAGLRSHLVFENFNLDIHDGDRVALLGVNGAGKSTLLKIMAGVYTPERGEVISKGKIYSFFGRSIGVMPQLSGLENLEIRGLLLNLPDEIIQNKIKQIIDFSELGEAIYRPVSTYSVGMRTRLTFGMLMFVEADIMLIDEGLGAGDKFFLKKAQKFIESLLDSSKILVFANHSMELLKKFCNKAVLIDAGEIIQFGELDKVIHLYNHLRHLELKTNNAK</sequence>
<dbReference type="SMART" id="SM00382">
    <property type="entry name" value="AAA"/>
    <property type="match status" value="1"/>
</dbReference>
<reference evidence="6" key="2">
    <citation type="submission" date="2020-09" db="EMBL/GenBank/DDBJ databases">
        <authorList>
            <person name="Sun Q."/>
            <person name="Zhou Y."/>
        </authorList>
    </citation>
    <scope>NUCLEOTIDE SEQUENCE</scope>
    <source>
        <strain evidence="6">CGMCC 1.12181</strain>
    </source>
</reference>
<dbReference type="InterPro" id="IPR017871">
    <property type="entry name" value="ABC_transporter-like_CS"/>
</dbReference>
<dbReference type="RefSeq" id="WP_188366092.1">
    <property type="nucleotide sequence ID" value="NZ_BAABJF010000023.1"/>
</dbReference>
<dbReference type="PANTHER" id="PTHR46743:SF2">
    <property type="entry name" value="TEICHOIC ACIDS EXPORT ATP-BINDING PROTEIN TAGH"/>
    <property type="match status" value="1"/>
</dbReference>
<evidence type="ECO:0000256" key="2">
    <source>
        <dbReference type="ARBA" id="ARBA00022448"/>
    </source>
</evidence>
<dbReference type="PROSITE" id="PS00211">
    <property type="entry name" value="ABC_TRANSPORTER_1"/>
    <property type="match status" value="1"/>
</dbReference>
<protein>
    <submittedName>
        <fullName evidence="6">ABC transporter ATP-binding protein</fullName>
    </submittedName>
</protein>
<dbReference type="PROSITE" id="PS50893">
    <property type="entry name" value="ABC_TRANSPORTER_2"/>
    <property type="match status" value="1"/>
</dbReference>
<dbReference type="GO" id="GO:0140359">
    <property type="term" value="F:ABC-type transporter activity"/>
    <property type="evidence" value="ECO:0007669"/>
    <property type="project" value="InterPro"/>
</dbReference>